<dbReference type="Pfam" id="PF03454">
    <property type="entry name" value="MoeA_C"/>
    <property type="match status" value="1"/>
</dbReference>
<dbReference type="Proteomes" id="UP000577362">
    <property type="component" value="Unassembled WGS sequence"/>
</dbReference>
<dbReference type="RefSeq" id="WP_183315680.1">
    <property type="nucleotide sequence ID" value="NZ_JACIEN010000001.1"/>
</dbReference>
<proteinExistence type="inferred from homology"/>
<evidence type="ECO:0000256" key="11">
    <source>
        <dbReference type="RuleBase" id="RU365090"/>
    </source>
</evidence>
<keyword evidence="5 11" id="KW-0500">Molybdenum</keyword>
<dbReference type="PANTHER" id="PTHR10192:SF5">
    <property type="entry name" value="GEPHYRIN"/>
    <property type="match status" value="1"/>
</dbReference>
<dbReference type="SUPFAM" id="SSF63882">
    <property type="entry name" value="MoeA N-terminal region -like"/>
    <property type="match status" value="1"/>
</dbReference>
<dbReference type="NCBIfam" id="TIGR00177">
    <property type="entry name" value="molyb_syn"/>
    <property type="match status" value="1"/>
</dbReference>
<dbReference type="Pfam" id="PF03453">
    <property type="entry name" value="MoeA_N"/>
    <property type="match status" value="1"/>
</dbReference>
<dbReference type="Gene3D" id="2.40.340.10">
    <property type="entry name" value="MoeA, C-terminal, domain IV"/>
    <property type="match status" value="1"/>
</dbReference>
<dbReference type="GO" id="GO:0046872">
    <property type="term" value="F:metal ion binding"/>
    <property type="evidence" value="ECO:0007669"/>
    <property type="project" value="UniProtKB-UniRule"/>
</dbReference>
<comment type="function">
    <text evidence="2 11">Catalyzes the insertion of molybdate into adenylated molybdopterin with the concomitant release of AMP.</text>
</comment>
<evidence type="ECO:0000256" key="10">
    <source>
        <dbReference type="ARBA" id="ARBA00047317"/>
    </source>
</evidence>
<evidence type="ECO:0000256" key="5">
    <source>
        <dbReference type="ARBA" id="ARBA00022505"/>
    </source>
</evidence>
<reference evidence="13 14" key="1">
    <citation type="submission" date="2020-08" db="EMBL/GenBank/DDBJ databases">
        <title>Genomic Encyclopedia of Type Strains, Phase IV (KMG-IV): sequencing the most valuable type-strain genomes for metagenomic binning, comparative biology and taxonomic classification.</title>
        <authorList>
            <person name="Goeker M."/>
        </authorList>
    </citation>
    <scope>NUCLEOTIDE SEQUENCE [LARGE SCALE GENOMIC DNA]</scope>
    <source>
        <strain evidence="13 14">DSM 103737</strain>
    </source>
</reference>
<dbReference type="EC" id="2.10.1.1" evidence="11"/>
<comment type="caution">
    <text evidence="13">The sequence shown here is derived from an EMBL/GenBank/DDBJ whole genome shotgun (WGS) entry which is preliminary data.</text>
</comment>
<evidence type="ECO:0000259" key="12">
    <source>
        <dbReference type="SMART" id="SM00852"/>
    </source>
</evidence>
<dbReference type="FunFam" id="3.40.980.10:FF:000004">
    <property type="entry name" value="Molybdopterin molybdenumtransferase"/>
    <property type="match status" value="1"/>
</dbReference>
<evidence type="ECO:0000256" key="3">
    <source>
        <dbReference type="ARBA" id="ARBA00005046"/>
    </source>
</evidence>
<evidence type="ECO:0000256" key="6">
    <source>
        <dbReference type="ARBA" id="ARBA00022679"/>
    </source>
</evidence>
<dbReference type="Pfam" id="PF00994">
    <property type="entry name" value="MoCF_biosynth"/>
    <property type="match status" value="1"/>
</dbReference>
<evidence type="ECO:0000313" key="13">
    <source>
        <dbReference type="EMBL" id="MBB4015614.1"/>
    </source>
</evidence>
<evidence type="ECO:0000256" key="9">
    <source>
        <dbReference type="ARBA" id="ARBA00023150"/>
    </source>
</evidence>
<dbReference type="AlphaFoldDB" id="A0A840BS63"/>
<evidence type="ECO:0000256" key="8">
    <source>
        <dbReference type="ARBA" id="ARBA00022842"/>
    </source>
</evidence>
<dbReference type="InterPro" id="IPR036688">
    <property type="entry name" value="MoeA_C_domain_IV_sf"/>
</dbReference>
<dbReference type="EMBL" id="JACIEN010000001">
    <property type="protein sequence ID" value="MBB4015614.1"/>
    <property type="molecule type" value="Genomic_DNA"/>
</dbReference>
<comment type="catalytic activity">
    <reaction evidence="10">
        <text>adenylyl-molybdopterin + molybdate = Mo-molybdopterin + AMP + H(+)</text>
        <dbReference type="Rhea" id="RHEA:35047"/>
        <dbReference type="ChEBI" id="CHEBI:15378"/>
        <dbReference type="ChEBI" id="CHEBI:36264"/>
        <dbReference type="ChEBI" id="CHEBI:62727"/>
        <dbReference type="ChEBI" id="CHEBI:71302"/>
        <dbReference type="ChEBI" id="CHEBI:456215"/>
        <dbReference type="EC" id="2.10.1.1"/>
    </reaction>
</comment>
<gene>
    <name evidence="13" type="ORF">GGR16_000620</name>
</gene>
<comment type="cofactor">
    <cofactor evidence="1 11">
        <name>Mg(2+)</name>
        <dbReference type="ChEBI" id="CHEBI:18420"/>
    </cofactor>
</comment>
<dbReference type="PANTHER" id="PTHR10192">
    <property type="entry name" value="MOLYBDOPTERIN BIOSYNTHESIS PROTEIN"/>
    <property type="match status" value="1"/>
</dbReference>
<dbReference type="Gene3D" id="3.40.980.10">
    <property type="entry name" value="MoaB/Mog-like domain"/>
    <property type="match status" value="1"/>
</dbReference>
<sequence length="416" mass="43496">MAQLSDDCFAFGGPLMSVEEALALIGERIAPIDGVEDVLVRSAEGRVLGRDVPALVDLPPFDNSAVDGWAVRHGDLAREGETRLPAAGRVIAGSAAAAMPPGHAVRIFTGAPMPAGADTVFMQEDVTLDGGTVVLPPGLKRGANCRKAGEDIARGAVALPAGRLLRPQDLALAAAVGHASLPVRRPLRVAVFSTGNELVEPGEPLPAAGIYDSNRFALIALLGRLGVAVSDLGVLRDEPERLREALMAASGEHDLILTSGGVSTGEEDHVRAAVEAAGRLVFWRLAIKPGRPVAMGVIAGTPFVGLPGNPVAVYVTFTFVVRPLLARLMGAELPRPLAIPARAAFAYRKKAGRREFVRVSLRRGADSAYEAVKYPRDGAGVLTSLTETDGLAVLPEDMTGLAEGDRVDVYPYALLG</sequence>
<dbReference type="Gene3D" id="2.170.190.11">
    <property type="entry name" value="Molybdopterin biosynthesis moea protein, domain 3"/>
    <property type="match status" value="1"/>
</dbReference>
<feature type="domain" description="MoaB/Mog" evidence="12">
    <location>
        <begin position="190"/>
        <end position="327"/>
    </location>
</feature>
<keyword evidence="7 11" id="KW-0479">Metal-binding</keyword>
<evidence type="ECO:0000256" key="1">
    <source>
        <dbReference type="ARBA" id="ARBA00001946"/>
    </source>
</evidence>
<dbReference type="InterPro" id="IPR001453">
    <property type="entry name" value="MoaB/Mog_dom"/>
</dbReference>
<organism evidence="13 14">
    <name type="scientific">Chelatococcus caeni</name>
    <dbReference type="NCBI Taxonomy" id="1348468"/>
    <lineage>
        <taxon>Bacteria</taxon>
        <taxon>Pseudomonadati</taxon>
        <taxon>Pseudomonadota</taxon>
        <taxon>Alphaproteobacteria</taxon>
        <taxon>Hyphomicrobiales</taxon>
        <taxon>Chelatococcaceae</taxon>
        <taxon>Chelatococcus</taxon>
    </lineage>
</organism>
<dbReference type="CDD" id="cd00887">
    <property type="entry name" value="MoeA"/>
    <property type="match status" value="1"/>
</dbReference>
<evidence type="ECO:0000256" key="7">
    <source>
        <dbReference type="ARBA" id="ARBA00022723"/>
    </source>
</evidence>
<evidence type="ECO:0000256" key="4">
    <source>
        <dbReference type="ARBA" id="ARBA00010763"/>
    </source>
</evidence>
<name>A0A840BS63_9HYPH</name>
<keyword evidence="8 11" id="KW-0460">Magnesium</keyword>
<dbReference type="InterPro" id="IPR036425">
    <property type="entry name" value="MoaB/Mog-like_dom_sf"/>
</dbReference>
<evidence type="ECO:0000256" key="2">
    <source>
        <dbReference type="ARBA" id="ARBA00002901"/>
    </source>
</evidence>
<keyword evidence="14" id="KW-1185">Reference proteome</keyword>
<dbReference type="InterPro" id="IPR005110">
    <property type="entry name" value="MoeA_linker/N"/>
</dbReference>
<dbReference type="InterPro" id="IPR038987">
    <property type="entry name" value="MoeA-like"/>
</dbReference>
<comment type="pathway">
    <text evidence="3 11">Cofactor biosynthesis; molybdopterin biosynthesis.</text>
</comment>
<dbReference type="InterPro" id="IPR008284">
    <property type="entry name" value="MoCF_biosynth_CS"/>
</dbReference>
<dbReference type="Gene3D" id="3.90.105.10">
    <property type="entry name" value="Molybdopterin biosynthesis moea protein, domain 2"/>
    <property type="match status" value="1"/>
</dbReference>
<dbReference type="GO" id="GO:0006777">
    <property type="term" value="P:Mo-molybdopterin cofactor biosynthetic process"/>
    <property type="evidence" value="ECO:0007669"/>
    <property type="project" value="UniProtKB-UniRule"/>
</dbReference>
<accession>A0A840BS63</accession>
<dbReference type="NCBIfam" id="NF045515">
    <property type="entry name" value="Glp_gephyrin"/>
    <property type="match status" value="1"/>
</dbReference>
<dbReference type="InterPro" id="IPR036135">
    <property type="entry name" value="MoeA_linker/N_sf"/>
</dbReference>
<evidence type="ECO:0000313" key="14">
    <source>
        <dbReference type="Proteomes" id="UP000577362"/>
    </source>
</evidence>
<dbReference type="InterPro" id="IPR005111">
    <property type="entry name" value="MoeA_C_domain_IV"/>
</dbReference>
<dbReference type="SMART" id="SM00852">
    <property type="entry name" value="MoCF_biosynth"/>
    <property type="match status" value="1"/>
</dbReference>
<keyword evidence="6 11" id="KW-0808">Transferase</keyword>
<comment type="similarity">
    <text evidence="4 11">Belongs to the MoeA family.</text>
</comment>
<dbReference type="UniPathway" id="UPA00344"/>
<dbReference type="PROSITE" id="PS01079">
    <property type="entry name" value="MOCF_BIOSYNTHESIS_2"/>
    <property type="match status" value="1"/>
</dbReference>
<dbReference type="SUPFAM" id="SSF53218">
    <property type="entry name" value="Molybdenum cofactor biosynthesis proteins"/>
    <property type="match status" value="1"/>
</dbReference>
<dbReference type="SUPFAM" id="SSF63867">
    <property type="entry name" value="MoeA C-terminal domain-like"/>
    <property type="match status" value="1"/>
</dbReference>
<protein>
    <recommendedName>
        <fullName evidence="11">Molybdopterin molybdenumtransferase</fullName>
        <ecNumber evidence="11">2.10.1.1</ecNumber>
    </recommendedName>
</protein>
<dbReference type="GO" id="GO:0061599">
    <property type="term" value="F:molybdopterin molybdotransferase activity"/>
    <property type="evidence" value="ECO:0007669"/>
    <property type="project" value="UniProtKB-UniRule"/>
</dbReference>
<keyword evidence="9 11" id="KW-0501">Molybdenum cofactor biosynthesis</keyword>
<dbReference type="GO" id="GO:0005829">
    <property type="term" value="C:cytosol"/>
    <property type="evidence" value="ECO:0007669"/>
    <property type="project" value="TreeGrafter"/>
</dbReference>